<evidence type="ECO:0000313" key="2">
    <source>
        <dbReference type="Proteomes" id="UP000789920"/>
    </source>
</evidence>
<reference evidence="1" key="1">
    <citation type="submission" date="2021-06" db="EMBL/GenBank/DDBJ databases">
        <authorList>
            <person name="Kallberg Y."/>
            <person name="Tangrot J."/>
            <person name="Rosling A."/>
        </authorList>
    </citation>
    <scope>NUCLEOTIDE SEQUENCE</scope>
    <source>
        <strain evidence="1">MA461A</strain>
    </source>
</reference>
<evidence type="ECO:0000313" key="1">
    <source>
        <dbReference type="EMBL" id="CAG8700396.1"/>
    </source>
</evidence>
<gene>
    <name evidence="1" type="ORF">RPERSI_LOCUS9996</name>
</gene>
<accession>A0ACA9PF44</accession>
<protein>
    <submittedName>
        <fullName evidence="1">27419_t:CDS:1</fullName>
    </submittedName>
</protein>
<feature type="non-terminal residue" evidence="1">
    <location>
        <position position="1"/>
    </location>
</feature>
<proteinExistence type="predicted"/>
<dbReference type="Proteomes" id="UP000789920">
    <property type="component" value="Unassembled WGS sequence"/>
</dbReference>
<keyword evidence="2" id="KW-1185">Reference proteome</keyword>
<comment type="caution">
    <text evidence="1">The sequence shown here is derived from an EMBL/GenBank/DDBJ whole genome shotgun (WGS) entry which is preliminary data.</text>
</comment>
<organism evidence="1 2">
    <name type="scientific">Racocetra persica</name>
    <dbReference type="NCBI Taxonomy" id="160502"/>
    <lineage>
        <taxon>Eukaryota</taxon>
        <taxon>Fungi</taxon>
        <taxon>Fungi incertae sedis</taxon>
        <taxon>Mucoromycota</taxon>
        <taxon>Glomeromycotina</taxon>
        <taxon>Glomeromycetes</taxon>
        <taxon>Diversisporales</taxon>
        <taxon>Gigasporaceae</taxon>
        <taxon>Racocetra</taxon>
    </lineage>
</organism>
<name>A0ACA9PF44_9GLOM</name>
<dbReference type="EMBL" id="CAJVQC010019326">
    <property type="protein sequence ID" value="CAG8700396.1"/>
    <property type="molecule type" value="Genomic_DNA"/>
</dbReference>
<sequence>FSALDSFAYNLGCPYYKNTSLLKKLNSGNIKGAANEFRLYNKSNGKVMNGLVKRREAERALFCKSESSHNNTTSFQESSIADLLELFLTLARAKETLKEMNTLLLLEIVVFTTNSNIFLTPDCLSISTDDDDLILDIRI</sequence>